<evidence type="ECO:0000313" key="5">
    <source>
        <dbReference type="Proteomes" id="UP000093391"/>
    </source>
</evidence>
<name>A0A1B2M3H3_9GAMM</name>
<dbReference type="Pfam" id="PF16220">
    <property type="entry name" value="DUF4880"/>
    <property type="match status" value="1"/>
</dbReference>
<evidence type="ECO:0000259" key="2">
    <source>
        <dbReference type="Pfam" id="PF04773"/>
    </source>
</evidence>
<evidence type="ECO:0000313" key="4">
    <source>
        <dbReference type="EMBL" id="AOA59724.1"/>
    </source>
</evidence>
<accession>A0A1B2M3H3</accession>
<sequence>MPNVSNTTDQEIAAQAAEWLVIMDDAPDADCQQRFAQWLAQDARHLQAIQRMQNLLGDVAQLQHYYPDAQHAKTMFEQVLSRSPQHKTHYLYKGLLAIVALTGLSAFLALQYAPLGYWTADQRNAPQSWQQQTLADQSQIRLSGKTAYNVKFNAQQRIVELLQGNILVDVAKDAQRPFMVQTQHGTVQALGTRFIVTQDGQSTVVTMLESKTAVWGRQQPQHKATLIAGQRIEINDKGIQSQQPIQINTALLQQAWQQHILVAEQEELVDLLDYLAMYSVAKISFDRQALAGIKVTATLTLEDVDAALAQLAQELNLELNRQIPYVIRLNKKSKS</sequence>
<dbReference type="Pfam" id="PF04773">
    <property type="entry name" value="FecR"/>
    <property type="match status" value="1"/>
</dbReference>
<gene>
    <name evidence="4" type="ORF">BFG52_16135</name>
</gene>
<keyword evidence="1" id="KW-0472">Membrane</keyword>
<dbReference type="PIRSF" id="PIRSF018266">
    <property type="entry name" value="FecR"/>
    <property type="match status" value="1"/>
</dbReference>
<organism evidence="4 5">
    <name type="scientific">Acinetobacter larvae</name>
    <dbReference type="NCBI Taxonomy" id="1789224"/>
    <lineage>
        <taxon>Bacteria</taxon>
        <taxon>Pseudomonadati</taxon>
        <taxon>Pseudomonadota</taxon>
        <taxon>Gammaproteobacteria</taxon>
        <taxon>Moraxellales</taxon>
        <taxon>Moraxellaceae</taxon>
        <taxon>Acinetobacter</taxon>
    </lineage>
</organism>
<dbReference type="Proteomes" id="UP000093391">
    <property type="component" value="Chromosome"/>
</dbReference>
<dbReference type="KEGG" id="ala:BFG52_16135"/>
<keyword evidence="1" id="KW-0812">Transmembrane</keyword>
<dbReference type="PANTHER" id="PTHR30273">
    <property type="entry name" value="PERIPLASMIC SIGNAL SENSOR AND SIGMA FACTOR ACTIVATOR FECR-RELATED"/>
    <property type="match status" value="1"/>
</dbReference>
<dbReference type="STRING" id="1789224.BFG52_16135"/>
<feature type="domain" description="FecR protein" evidence="2">
    <location>
        <begin position="126"/>
        <end position="210"/>
    </location>
</feature>
<dbReference type="RefSeq" id="WP_067558669.1">
    <property type="nucleotide sequence ID" value="NZ_CP016895.1"/>
</dbReference>
<reference evidence="4 5" key="1">
    <citation type="submission" date="2016-08" db="EMBL/GenBank/DDBJ databases">
        <authorList>
            <person name="Seilhamer J.J."/>
        </authorList>
    </citation>
    <scope>NUCLEOTIDE SEQUENCE [LARGE SCALE GENOMIC DNA]</scope>
    <source>
        <strain evidence="4 5">BRTC-1</strain>
    </source>
</reference>
<dbReference type="InterPro" id="IPR006860">
    <property type="entry name" value="FecR"/>
</dbReference>
<dbReference type="InterPro" id="IPR032623">
    <property type="entry name" value="FecR_N"/>
</dbReference>
<evidence type="ECO:0008006" key="6">
    <source>
        <dbReference type="Google" id="ProtNLM"/>
    </source>
</evidence>
<keyword evidence="1" id="KW-1133">Transmembrane helix</keyword>
<feature type="transmembrane region" description="Helical" evidence="1">
    <location>
        <begin position="90"/>
        <end position="113"/>
    </location>
</feature>
<protein>
    <recommendedName>
        <fullName evidence="6">FecR protein domain-containing protein</fullName>
    </recommendedName>
</protein>
<evidence type="ECO:0000259" key="3">
    <source>
        <dbReference type="Pfam" id="PF16220"/>
    </source>
</evidence>
<feature type="domain" description="FecR N-terminal" evidence="3">
    <location>
        <begin position="15"/>
        <end position="55"/>
    </location>
</feature>
<dbReference type="OrthoDB" id="1099576at2"/>
<keyword evidence="5" id="KW-1185">Reference proteome</keyword>
<dbReference type="Gene3D" id="2.60.120.1440">
    <property type="match status" value="1"/>
</dbReference>
<dbReference type="InterPro" id="IPR012373">
    <property type="entry name" value="Ferrdict_sens_TM"/>
</dbReference>
<dbReference type="GO" id="GO:0016989">
    <property type="term" value="F:sigma factor antagonist activity"/>
    <property type="evidence" value="ECO:0007669"/>
    <property type="project" value="TreeGrafter"/>
</dbReference>
<dbReference type="EMBL" id="CP016895">
    <property type="protein sequence ID" value="AOA59724.1"/>
    <property type="molecule type" value="Genomic_DNA"/>
</dbReference>
<evidence type="ECO:0000256" key="1">
    <source>
        <dbReference type="SAM" id="Phobius"/>
    </source>
</evidence>
<dbReference type="AlphaFoldDB" id="A0A1B2M3H3"/>
<dbReference type="PANTHER" id="PTHR30273:SF2">
    <property type="entry name" value="PROTEIN FECR"/>
    <property type="match status" value="1"/>
</dbReference>
<proteinExistence type="predicted"/>